<dbReference type="EMBL" id="CAJVPW010028756">
    <property type="protein sequence ID" value="CAG8719179.1"/>
    <property type="molecule type" value="Genomic_DNA"/>
</dbReference>
<evidence type="ECO:0000313" key="2">
    <source>
        <dbReference type="Proteomes" id="UP000789366"/>
    </source>
</evidence>
<comment type="caution">
    <text evidence="1">The sequence shown here is derived from an EMBL/GenBank/DDBJ whole genome shotgun (WGS) entry which is preliminary data.</text>
</comment>
<protein>
    <submittedName>
        <fullName evidence="1">4460_t:CDS:1</fullName>
    </submittedName>
</protein>
<evidence type="ECO:0000313" key="1">
    <source>
        <dbReference type="EMBL" id="CAG8719179.1"/>
    </source>
</evidence>
<accession>A0ACA9PPT1</accession>
<sequence>QLLTLRDWIITGVNQELARRKYLRDNDIDLGYTELLNLQEIEKEKNANRKND</sequence>
<name>A0ACA9PPT1_9GLOM</name>
<gene>
    <name evidence="1" type="ORF">SPELUC_LOCUS12312</name>
</gene>
<reference evidence="1" key="1">
    <citation type="submission" date="2021-06" db="EMBL/GenBank/DDBJ databases">
        <authorList>
            <person name="Kallberg Y."/>
            <person name="Tangrot J."/>
            <person name="Rosling A."/>
        </authorList>
    </citation>
    <scope>NUCLEOTIDE SEQUENCE</scope>
    <source>
        <strain evidence="1">28 12/20/2015</strain>
    </source>
</reference>
<dbReference type="Proteomes" id="UP000789366">
    <property type="component" value="Unassembled WGS sequence"/>
</dbReference>
<organism evidence="1 2">
    <name type="scientific">Cetraspora pellucida</name>
    <dbReference type="NCBI Taxonomy" id="1433469"/>
    <lineage>
        <taxon>Eukaryota</taxon>
        <taxon>Fungi</taxon>
        <taxon>Fungi incertae sedis</taxon>
        <taxon>Mucoromycota</taxon>
        <taxon>Glomeromycotina</taxon>
        <taxon>Glomeromycetes</taxon>
        <taxon>Diversisporales</taxon>
        <taxon>Gigasporaceae</taxon>
        <taxon>Cetraspora</taxon>
    </lineage>
</organism>
<keyword evidence="2" id="KW-1185">Reference proteome</keyword>
<feature type="non-terminal residue" evidence="1">
    <location>
        <position position="1"/>
    </location>
</feature>
<proteinExistence type="predicted"/>